<dbReference type="CDD" id="cd00130">
    <property type="entry name" value="PAS"/>
    <property type="match status" value="1"/>
</dbReference>
<dbReference type="RefSeq" id="WP_092521583.1">
    <property type="nucleotide sequence ID" value="NZ_FNKO01000001.1"/>
</dbReference>
<dbReference type="PANTHER" id="PTHR45436">
    <property type="entry name" value="SENSOR HISTIDINE KINASE YKOH"/>
    <property type="match status" value="1"/>
</dbReference>
<protein>
    <recommendedName>
        <fullName evidence="3">histidine kinase</fullName>
        <ecNumber evidence="3">2.7.13.3</ecNumber>
    </recommendedName>
</protein>
<feature type="domain" description="PAS" evidence="16">
    <location>
        <begin position="208"/>
        <end position="255"/>
    </location>
</feature>
<evidence type="ECO:0000313" key="18">
    <source>
        <dbReference type="Proteomes" id="UP000199301"/>
    </source>
</evidence>
<dbReference type="InterPro" id="IPR033463">
    <property type="entry name" value="sCache_3"/>
</dbReference>
<dbReference type="GO" id="GO:0006355">
    <property type="term" value="P:regulation of DNA-templated transcription"/>
    <property type="evidence" value="ECO:0007669"/>
    <property type="project" value="InterPro"/>
</dbReference>
<accession>A0A1H0ZN24</accession>
<keyword evidence="13 14" id="KW-0472">Membrane</keyword>
<dbReference type="PROSITE" id="PS50109">
    <property type="entry name" value="HIS_KIN"/>
    <property type="match status" value="1"/>
</dbReference>
<evidence type="ECO:0000256" key="11">
    <source>
        <dbReference type="ARBA" id="ARBA00022989"/>
    </source>
</evidence>
<evidence type="ECO:0000256" key="9">
    <source>
        <dbReference type="ARBA" id="ARBA00022777"/>
    </source>
</evidence>
<evidence type="ECO:0000256" key="10">
    <source>
        <dbReference type="ARBA" id="ARBA00022840"/>
    </source>
</evidence>
<dbReference type="InterPro" id="IPR000014">
    <property type="entry name" value="PAS"/>
</dbReference>
<evidence type="ECO:0000256" key="12">
    <source>
        <dbReference type="ARBA" id="ARBA00023012"/>
    </source>
</evidence>
<dbReference type="InterPro" id="IPR035965">
    <property type="entry name" value="PAS-like_dom_sf"/>
</dbReference>
<keyword evidence="8" id="KW-0547">Nucleotide-binding</keyword>
<keyword evidence="11 14" id="KW-1133">Transmembrane helix</keyword>
<comment type="subcellular location">
    <subcellularLocation>
        <location evidence="2">Cell membrane</location>
        <topology evidence="2">Multi-pass membrane protein</topology>
    </subcellularLocation>
</comment>
<reference evidence="18" key="1">
    <citation type="submission" date="2016-10" db="EMBL/GenBank/DDBJ databases">
        <authorList>
            <person name="Varghese N."/>
            <person name="Submissions S."/>
        </authorList>
    </citation>
    <scope>NUCLEOTIDE SEQUENCE [LARGE SCALE GENOMIC DNA]</scope>
    <source>
        <strain evidence="18">DSM 45459</strain>
    </source>
</reference>
<keyword evidence="18" id="KW-1185">Reference proteome</keyword>
<feature type="transmembrane region" description="Helical" evidence="14">
    <location>
        <begin position="175"/>
        <end position="196"/>
    </location>
</feature>
<keyword evidence="5" id="KW-0597">Phosphoprotein</keyword>
<dbReference type="GO" id="GO:0005524">
    <property type="term" value="F:ATP binding"/>
    <property type="evidence" value="ECO:0007669"/>
    <property type="project" value="UniProtKB-KW"/>
</dbReference>
<dbReference type="InterPro" id="IPR029151">
    <property type="entry name" value="Sensor-like_sf"/>
</dbReference>
<evidence type="ECO:0000256" key="2">
    <source>
        <dbReference type="ARBA" id="ARBA00004651"/>
    </source>
</evidence>
<dbReference type="SMART" id="SM00091">
    <property type="entry name" value="PAS"/>
    <property type="match status" value="1"/>
</dbReference>
<dbReference type="InterPro" id="IPR036890">
    <property type="entry name" value="HATPase_C_sf"/>
</dbReference>
<dbReference type="EC" id="2.7.13.3" evidence="3"/>
<evidence type="ECO:0000256" key="14">
    <source>
        <dbReference type="SAM" id="Phobius"/>
    </source>
</evidence>
<dbReference type="GO" id="GO:0005886">
    <property type="term" value="C:plasma membrane"/>
    <property type="evidence" value="ECO:0007669"/>
    <property type="project" value="UniProtKB-SubCell"/>
</dbReference>
<evidence type="ECO:0000256" key="3">
    <source>
        <dbReference type="ARBA" id="ARBA00012438"/>
    </source>
</evidence>
<evidence type="ECO:0000256" key="1">
    <source>
        <dbReference type="ARBA" id="ARBA00000085"/>
    </source>
</evidence>
<evidence type="ECO:0000256" key="8">
    <source>
        <dbReference type="ARBA" id="ARBA00022741"/>
    </source>
</evidence>
<dbReference type="SUPFAM" id="SSF103190">
    <property type="entry name" value="Sensory domain-like"/>
    <property type="match status" value="1"/>
</dbReference>
<evidence type="ECO:0000256" key="5">
    <source>
        <dbReference type="ARBA" id="ARBA00022553"/>
    </source>
</evidence>
<evidence type="ECO:0000256" key="6">
    <source>
        <dbReference type="ARBA" id="ARBA00022679"/>
    </source>
</evidence>
<dbReference type="Pfam" id="PF17203">
    <property type="entry name" value="sCache_3_2"/>
    <property type="match status" value="1"/>
</dbReference>
<dbReference type="EMBL" id="FNKO01000001">
    <property type="protein sequence ID" value="SDQ28591.1"/>
    <property type="molecule type" value="Genomic_DNA"/>
</dbReference>
<gene>
    <name evidence="17" type="ORF">SAMN04489718_1131</name>
</gene>
<dbReference type="SUPFAM" id="SSF55874">
    <property type="entry name" value="ATPase domain of HSP90 chaperone/DNA topoisomerase II/histidine kinase"/>
    <property type="match status" value="1"/>
</dbReference>
<proteinExistence type="predicted"/>
<dbReference type="Pfam" id="PF00989">
    <property type="entry name" value="PAS"/>
    <property type="match status" value="1"/>
</dbReference>
<evidence type="ECO:0000259" key="16">
    <source>
        <dbReference type="PROSITE" id="PS50112"/>
    </source>
</evidence>
<dbReference type="SUPFAM" id="SSF55890">
    <property type="entry name" value="Sporulation response regulatory protein Spo0B"/>
    <property type="match status" value="1"/>
</dbReference>
<dbReference type="CDD" id="cd18773">
    <property type="entry name" value="PDC1_HK_sensor"/>
    <property type="match status" value="1"/>
</dbReference>
<evidence type="ECO:0000256" key="13">
    <source>
        <dbReference type="ARBA" id="ARBA00023136"/>
    </source>
</evidence>
<keyword evidence="9 17" id="KW-0418">Kinase</keyword>
<dbReference type="Pfam" id="PF02518">
    <property type="entry name" value="HATPase_c"/>
    <property type="match status" value="1"/>
</dbReference>
<dbReference type="Gene3D" id="3.30.565.10">
    <property type="entry name" value="Histidine kinase-like ATPase, C-terminal domain"/>
    <property type="match status" value="1"/>
</dbReference>
<dbReference type="GO" id="GO:0000155">
    <property type="term" value="F:phosphorelay sensor kinase activity"/>
    <property type="evidence" value="ECO:0007669"/>
    <property type="project" value="InterPro"/>
</dbReference>
<comment type="catalytic activity">
    <reaction evidence="1">
        <text>ATP + protein L-histidine = ADP + protein N-phospho-L-histidine.</text>
        <dbReference type="EC" id="2.7.13.3"/>
    </reaction>
</comment>
<dbReference type="InterPro" id="IPR050428">
    <property type="entry name" value="TCS_sensor_his_kinase"/>
</dbReference>
<evidence type="ECO:0000259" key="15">
    <source>
        <dbReference type="PROSITE" id="PS50109"/>
    </source>
</evidence>
<dbReference type="InterPro" id="IPR005467">
    <property type="entry name" value="His_kinase_dom"/>
</dbReference>
<feature type="transmembrane region" description="Helical" evidence="14">
    <location>
        <begin position="16"/>
        <end position="38"/>
    </location>
</feature>
<evidence type="ECO:0000313" key="17">
    <source>
        <dbReference type="EMBL" id="SDQ28591.1"/>
    </source>
</evidence>
<dbReference type="Gene3D" id="3.30.450.20">
    <property type="entry name" value="PAS domain"/>
    <property type="match status" value="2"/>
</dbReference>
<dbReference type="OrthoDB" id="9792686at2"/>
<keyword evidence="10" id="KW-0067">ATP-binding</keyword>
<dbReference type="PANTHER" id="PTHR45436:SF5">
    <property type="entry name" value="SENSOR HISTIDINE KINASE TRCS"/>
    <property type="match status" value="1"/>
</dbReference>
<keyword evidence="6" id="KW-0808">Transferase</keyword>
<dbReference type="STRING" id="995062.SAMN04489718_1131"/>
<dbReference type="InterPro" id="IPR013767">
    <property type="entry name" value="PAS_fold"/>
</dbReference>
<sequence>MTKRFRRRARLSLTRYLFLANTVLLIVTLIAAGALWTFHEYRDVRAEYTQRAMTMAQSVAALPEVRGYLADPQHRGEIASLAETLRRASDFRYVVIVDAQGIRHSHPDPRAIGGRPHTDPATVLAGNTWTGREWGPAGLTLRARVPVRDDAGEVVGYVSVGVLSSRVTLAASHTLPAIGTTLLLALALGAGGALWISRRIRAKTHGFEPAEITELLEGREALLYAISEGVLAVDADGAVLLANDSAREMLGLPQDCVGRTPEELELDEHLREVLRGDDARQDVFLALGGRLLVCNPRPVRIGEHDTGRLVTLRDHTEIVRLGGELDGVRTMANGLRAQTHEFANRIHTVTGMLDLGAAGEARQYLSELSATTSRASASVSERVHDTALAALVLAKSAQASEQGVEFELAALSDVPRELPWQLRDDVLLVVGNLVDNALEAVGGSGWVELFVLLHRPEEQLLEIRVTDSGPGPANVEEMFTAGVSTKEHGADSYRGFGLALVRQAVQRWNGSVEVDTTEETVFTTYLPVREDAR</sequence>
<name>A0A1H0ZN24_9ACTN</name>
<keyword evidence="12" id="KW-0902">Two-component regulatory system</keyword>
<feature type="domain" description="Histidine kinase" evidence="15">
    <location>
        <begin position="337"/>
        <end position="530"/>
    </location>
</feature>
<dbReference type="SMART" id="SM00387">
    <property type="entry name" value="HATPase_c"/>
    <property type="match status" value="1"/>
</dbReference>
<organism evidence="17 18">
    <name type="scientific">Actinopolyspora saharensis</name>
    <dbReference type="NCBI Taxonomy" id="995062"/>
    <lineage>
        <taxon>Bacteria</taxon>
        <taxon>Bacillati</taxon>
        <taxon>Actinomycetota</taxon>
        <taxon>Actinomycetes</taxon>
        <taxon>Actinopolysporales</taxon>
        <taxon>Actinopolysporaceae</taxon>
        <taxon>Actinopolyspora</taxon>
    </lineage>
</organism>
<keyword evidence="4" id="KW-1003">Cell membrane</keyword>
<dbReference type="InterPro" id="IPR003594">
    <property type="entry name" value="HATPase_dom"/>
</dbReference>
<keyword evidence="7 14" id="KW-0812">Transmembrane</keyword>
<dbReference type="InterPro" id="IPR016120">
    <property type="entry name" value="Sig_transdc_His_kin_SpoOB"/>
</dbReference>
<evidence type="ECO:0000256" key="4">
    <source>
        <dbReference type="ARBA" id="ARBA00022475"/>
    </source>
</evidence>
<dbReference type="SUPFAM" id="SSF55785">
    <property type="entry name" value="PYP-like sensor domain (PAS domain)"/>
    <property type="match status" value="1"/>
</dbReference>
<evidence type="ECO:0000256" key="7">
    <source>
        <dbReference type="ARBA" id="ARBA00022692"/>
    </source>
</evidence>
<dbReference type="Proteomes" id="UP000199301">
    <property type="component" value="Unassembled WGS sequence"/>
</dbReference>
<dbReference type="PROSITE" id="PS50112">
    <property type="entry name" value="PAS"/>
    <property type="match status" value="1"/>
</dbReference>
<dbReference type="Gene3D" id="1.10.287.130">
    <property type="match status" value="1"/>
</dbReference>
<dbReference type="AlphaFoldDB" id="A0A1H0ZN24"/>